<gene>
    <name evidence="1" type="ORF">GCM10010995_25300</name>
</gene>
<proteinExistence type="predicted"/>
<dbReference type="Proteomes" id="UP000636949">
    <property type="component" value="Unassembled WGS sequence"/>
</dbReference>
<evidence type="ECO:0000313" key="2">
    <source>
        <dbReference type="Proteomes" id="UP000636949"/>
    </source>
</evidence>
<reference evidence="1" key="2">
    <citation type="submission" date="2020-09" db="EMBL/GenBank/DDBJ databases">
        <authorList>
            <person name="Sun Q."/>
            <person name="Zhou Y."/>
        </authorList>
    </citation>
    <scope>NUCLEOTIDE SEQUENCE</scope>
    <source>
        <strain evidence="1">CGMCC 1.15758</strain>
    </source>
</reference>
<reference evidence="1" key="1">
    <citation type="journal article" date="2014" name="Int. J. Syst. Evol. Microbiol.">
        <title>Complete genome sequence of Corynebacterium casei LMG S-19264T (=DSM 44701T), isolated from a smear-ripened cheese.</title>
        <authorList>
            <consortium name="US DOE Joint Genome Institute (JGI-PGF)"/>
            <person name="Walter F."/>
            <person name="Albersmeier A."/>
            <person name="Kalinowski J."/>
            <person name="Ruckert C."/>
        </authorList>
    </citation>
    <scope>NUCLEOTIDE SEQUENCE</scope>
    <source>
        <strain evidence="1">CGMCC 1.15758</strain>
    </source>
</reference>
<name>A0A8J3E9D5_9GAMM</name>
<sequence>MYMRKTKTRTIADVTYYSYRLVETMRMTSGKVHQITLLNLGSSYTAIDESEWALLTDRVKDLLHGVYALFVSGSNIYAATNGGLSISQDISSN</sequence>
<organism evidence="1 2">
    <name type="scientific">Cysteiniphilum litorale</name>
    <dbReference type="NCBI Taxonomy" id="2056700"/>
    <lineage>
        <taxon>Bacteria</taxon>
        <taxon>Pseudomonadati</taxon>
        <taxon>Pseudomonadota</taxon>
        <taxon>Gammaproteobacteria</taxon>
        <taxon>Thiotrichales</taxon>
        <taxon>Fastidiosibacteraceae</taxon>
        <taxon>Cysteiniphilum</taxon>
    </lineage>
</organism>
<dbReference type="AlphaFoldDB" id="A0A8J3E9D5"/>
<accession>A0A8J3E9D5</accession>
<protein>
    <submittedName>
        <fullName evidence="1">Uncharacterized protein</fullName>
    </submittedName>
</protein>
<comment type="caution">
    <text evidence="1">The sequence shown here is derived from an EMBL/GenBank/DDBJ whole genome shotgun (WGS) entry which is preliminary data.</text>
</comment>
<keyword evidence="2" id="KW-1185">Reference proteome</keyword>
<evidence type="ECO:0000313" key="1">
    <source>
        <dbReference type="EMBL" id="GGG06702.1"/>
    </source>
</evidence>
<dbReference type="EMBL" id="BMJS01000045">
    <property type="protein sequence ID" value="GGG06702.1"/>
    <property type="molecule type" value="Genomic_DNA"/>
</dbReference>